<dbReference type="PANTHER" id="PTHR12563">
    <property type="entry name" value="GLYCEROL-3-PHOSPHATE ACYLTRANSFERASE"/>
    <property type="match status" value="1"/>
</dbReference>
<feature type="transmembrane region" description="Helical" evidence="6">
    <location>
        <begin position="6"/>
        <end position="28"/>
    </location>
</feature>
<keyword evidence="6" id="KW-1133">Transmembrane helix</keyword>
<evidence type="ECO:0000256" key="6">
    <source>
        <dbReference type="SAM" id="Phobius"/>
    </source>
</evidence>
<organism evidence="8 9">
    <name type="scientific">Hasllibacter halocynthiae</name>
    <dbReference type="NCBI Taxonomy" id="595589"/>
    <lineage>
        <taxon>Bacteria</taxon>
        <taxon>Pseudomonadati</taxon>
        <taxon>Pseudomonadota</taxon>
        <taxon>Alphaproteobacteria</taxon>
        <taxon>Rhodobacterales</taxon>
        <taxon>Roseobacteraceae</taxon>
        <taxon>Hasllibacter</taxon>
    </lineage>
</organism>
<keyword evidence="6" id="KW-0472">Membrane</keyword>
<comment type="caution">
    <text evidence="8">The sequence shown here is derived from an EMBL/GenBank/DDBJ whole genome shotgun (WGS) entry which is preliminary data.</text>
</comment>
<evidence type="ECO:0000256" key="2">
    <source>
        <dbReference type="ARBA" id="ARBA00004765"/>
    </source>
</evidence>
<gene>
    <name evidence="8" type="ORF">BCF33_1527</name>
</gene>
<reference evidence="8 9" key="1">
    <citation type="submission" date="2018-03" db="EMBL/GenBank/DDBJ databases">
        <title>Genomic Encyclopedia of Archaeal and Bacterial Type Strains, Phase II (KMG-II): from individual species to whole genera.</title>
        <authorList>
            <person name="Goeker M."/>
        </authorList>
    </citation>
    <scope>NUCLEOTIDE SEQUENCE [LARGE SCALE GENOMIC DNA]</scope>
    <source>
        <strain evidence="8 9">DSM 29318</strain>
    </source>
</reference>
<dbReference type="Pfam" id="PF19277">
    <property type="entry name" value="GPAT_C"/>
    <property type="match status" value="1"/>
</dbReference>
<comment type="pathway">
    <text evidence="2">Phospholipid metabolism; CDP-diacylglycerol biosynthesis; CDP-diacylglycerol from sn-glycerol 3-phosphate: step 1/3.</text>
</comment>
<dbReference type="PANTHER" id="PTHR12563:SF17">
    <property type="entry name" value="DIHYDROXYACETONE PHOSPHATE ACYLTRANSFERASE"/>
    <property type="match status" value="1"/>
</dbReference>
<evidence type="ECO:0000313" key="9">
    <source>
        <dbReference type="Proteomes" id="UP000238801"/>
    </source>
</evidence>
<dbReference type="InterPro" id="IPR022284">
    <property type="entry name" value="GPAT/DHAPAT"/>
</dbReference>
<dbReference type="EC" id="2.3.1.15" evidence="3"/>
<evidence type="ECO:0000313" key="8">
    <source>
        <dbReference type="EMBL" id="PRY92674.1"/>
    </source>
</evidence>
<evidence type="ECO:0000256" key="1">
    <source>
        <dbReference type="ARBA" id="ARBA00004184"/>
    </source>
</evidence>
<dbReference type="UniPathway" id="UPA00557">
    <property type="reaction ID" value="UER00612"/>
</dbReference>
<dbReference type="SUPFAM" id="SSF69593">
    <property type="entry name" value="Glycerol-3-phosphate (1)-acyltransferase"/>
    <property type="match status" value="1"/>
</dbReference>
<dbReference type="SMART" id="SM00563">
    <property type="entry name" value="PlsC"/>
    <property type="match status" value="1"/>
</dbReference>
<accession>A0A2T0X1E0</accession>
<keyword evidence="9" id="KW-1185">Reference proteome</keyword>
<name>A0A2T0X1E0_9RHOB</name>
<protein>
    <recommendedName>
        <fullName evidence="4">Glycerol-3-phosphate acyltransferase</fullName>
        <ecNumber evidence="3">2.3.1.15</ecNumber>
    </recommendedName>
</protein>
<keyword evidence="6" id="KW-0812">Transmembrane</keyword>
<comment type="subcellular location">
    <subcellularLocation>
        <location evidence="1">Endomembrane system</location>
        <topology evidence="1">Peripheral membrane protein</topology>
    </subcellularLocation>
</comment>
<evidence type="ECO:0000256" key="3">
    <source>
        <dbReference type="ARBA" id="ARBA00013113"/>
    </source>
</evidence>
<dbReference type="Proteomes" id="UP000238801">
    <property type="component" value="Unassembled WGS sequence"/>
</dbReference>
<dbReference type="GO" id="GO:0004366">
    <property type="term" value="F:glycerol-3-phosphate O-acyltransferase activity"/>
    <property type="evidence" value="ECO:0007669"/>
    <property type="project" value="UniProtKB-EC"/>
</dbReference>
<dbReference type="GO" id="GO:0005886">
    <property type="term" value="C:plasma membrane"/>
    <property type="evidence" value="ECO:0007669"/>
    <property type="project" value="TreeGrafter"/>
</dbReference>
<dbReference type="GO" id="GO:0012505">
    <property type="term" value="C:endomembrane system"/>
    <property type="evidence" value="ECO:0007669"/>
    <property type="project" value="UniProtKB-SubCell"/>
</dbReference>
<keyword evidence="8" id="KW-0808">Transferase</keyword>
<sequence length="450" mass="49387">MGTVELPVWAFALLLGFAAVSFATNFLFPSVRWFFRRRAERIVARLNERLARPIQPFKLARRHDMIQRLAYDPEVARAAAAHARRTGVPENVAHEQAVRYAREIVPGFSATAYYTVAMRLARALTRFLYRLRPSDGDPRALAGVPPGATVVFVMNHRSNMDYVLVTHLVSRATPISYAVGEWARVFPLLPLIRALGGYFIRRNRTGNDLYRRVLARYVQMATAGGVTQAVFPEGGLTLDGRVGEPKLGILSYIAAGEYERDVFFVPVGLNYDRVLEDRLLTSKGEGGARRFRASVWAALGFTLRHAFRRTLGRTDRFGAAAVAFGAPVPLADGPGDVRALGRDLMRRIADNVPVLPVPLLCRTLEEAGGVLPEDEVEAAMASLSVRLERAGAVTRLPRQAGAAAEAALSILVGRRIVERRDGTLAVRGGAERLVAYYANSIAHHGPASHS</sequence>
<dbReference type="InterPro" id="IPR045520">
    <property type="entry name" value="GPAT/DHAPAT_C"/>
</dbReference>
<dbReference type="GO" id="GO:0016024">
    <property type="term" value="P:CDP-diacylglycerol biosynthetic process"/>
    <property type="evidence" value="ECO:0007669"/>
    <property type="project" value="UniProtKB-UniPathway"/>
</dbReference>
<dbReference type="EMBL" id="PVTT01000002">
    <property type="protein sequence ID" value="PRY92674.1"/>
    <property type="molecule type" value="Genomic_DNA"/>
</dbReference>
<feature type="domain" description="Phospholipid/glycerol acyltransferase" evidence="7">
    <location>
        <begin position="150"/>
        <end position="272"/>
    </location>
</feature>
<evidence type="ECO:0000259" key="7">
    <source>
        <dbReference type="SMART" id="SM00563"/>
    </source>
</evidence>
<keyword evidence="8" id="KW-0012">Acyltransferase</keyword>
<proteinExistence type="predicted"/>
<dbReference type="InterPro" id="IPR002123">
    <property type="entry name" value="Plipid/glycerol_acylTrfase"/>
</dbReference>
<dbReference type="OrthoDB" id="335193at2"/>
<evidence type="ECO:0000256" key="4">
    <source>
        <dbReference type="ARBA" id="ARBA00013432"/>
    </source>
</evidence>
<comment type="catalytic activity">
    <reaction evidence="5">
        <text>sn-glycerol 3-phosphate + an acyl-CoA = a 1-acyl-sn-glycero-3-phosphate + CoA</text>
        <dbReference type="Rhea" id="RHEA:15325"/>
        <dbReference type="ChEBI" id="CHEBI:57287"/>
        <dbReference type="ChEBI" id="CHEBI:57597"/>
        <dbReference type="ChEBI" id="CHEBI:57970"/>
        <dbReference type="ChEBI" id="CHEBI:58342"/>
        <dbReference type="EC" id="2.3.1.15"/>
    </reaction>
</comment>
<evidence type="ECO:0000256" key="5">
    <source>
        <dbReference type="ARBA" id="ARBA00048427"/>
    </source>
</evidence>
<dbReference type="Pfam" id="PF01553">
    <property type="entry name" value="Acyltransferase"/>
    <property type="match status" value="1"/>
</dbReference>
<dbReference type="AlphaFoldDB" id="A0A2T0X1E0"/>
<dbReference type="RefSeq" id="WP_106160352.1">
    <property type="nucleotide sequence ID" value="NZ_PVTT01000002.1"/>
</dbReference>